<dbReference type="Gene3D" id="2.30.30.40">
    <property type="entry name" value="SH3 Domains"/>
    <property type="match status" value="1"/>
</dbReference>
<evidence type="ECO:0000313" key="9">
    <source>
        <dbReference type="Proteomes" id="UP000311919"/>
    </source>
</evidence>
<comment type="caution">
    <text evidence="8">The sequence shown here is derived from an EMBL/GenBank/DDBJ whole genome shotgun (WGS) entry which is preliminary data.</text>
</comment>
<dbReference type="STRING" id="6182.A0A4Z2D3P7"/>
<evidence type="ECO:0000259" key="7">
    <source>
        <dbReference type="PROSITE" id="PS50106"/>
    </source>
</evidence>
<dbReference type="PROSITE" id="PS50052">
    <property type="entry name" value="GUANYLATE_KINASE_2"/>
    <property type="match status" value="1"/>
</dbReference>
<dbReference type="InterPro" id="IPR008144">
    <property type="entry name" value="Guanylate_kin-like_dom"/>
</dbReference>
<dbReference type="EMBL" id="SKCS01000321">
    <property type="protein sequence ID" value="TNN11092.1"/>
    <property type="molecule type" value="Genomic_DNA"/>
</dbReference>
<protein>
    <submittedName>
        <fullName evidence="8">MAGUK p55 subfamily member 6 isoform 2</fullName>
    </submittedName>
</protein>
<dbReference type="PROSITE" id="PS50002">
    <property type="entry name" value="SH3"/>
    <property type="match status" value="1"/>
</dbReference>
<dbReference type="Pfam" id="PF00018">
    <property type="entry name" value="SH3_1"/>
    <property type="match status" value="1"/>
</dbReference>
<feature type="compositionally biased region" description="Basic and acidic residues" evidence="4">
    <location>
        <begin position="315"/>
        <end position="331"/>
    </location>
</feature>
<evidence type="ECO:0000256" key="1">
    <source>
        <dbReference type="ARBA" id="ARBA00007014"/>
    </source>
</evidence>
<reference evidence="8 9" key="1">
    <citation type="submission" date="2019-03" db="EMBL/GenBank/DDBJ databases">
        <title>An improved genome assembly of the fluke Schistosoma japonicum.</title>
        <authorList>
            <person name="Hu W."/>
            <person name="Luo F."/>
            <person name="Yin M."/>
            <person name="Mo X."/>
            <person name="Sun C."/>
            <person name="Wu Q."/>
            <person name="Zhu B."/>
            <person name="Xiang M."/>
            <person name="Wang J."/>
            <person name="Wang Y."/>
            <person name="Zhang T."/>
            <person name="Xu B."/>
            <person name="Zheng H."/>
            <person name="Feng Z."/>
        </authorList>
    </citation>
    <scope>NUCLEOTIDE SEQUENCE [LARGE SCALE GENOMIC DNA]</scope>
    <source>
        <strain evidence="8">HuSjv2</strain>
        <tissue evidence="8">Worms</tissue>
    </source>
</reference>
<dbReference type="InterPro" id="IPR050716">
    <property type="entry name" value="MAGUK"/>
</dbReference>
<dbReference type="PROSITE" id="PS50106">
    <property type="entry name" value="PDZ"/>
    <property type="match status" value="1"/>
</dbReference>
<evidence type="ECO:0000256" key="2">
    <source>
        <dbReference type="ARBA" id="ARBA00022443"/>
    </source>
</evidence>
<keyword evidence="9" id="KW-1185">Reference proteome</keyword>
<feature type="compositionally biased region" description="Polar residues" evidence="4">
    <location>
        <begin position="429"/>
        <end position="441"/>
    </location>
</feature>
<dbReference type="SMART" id="SM00326">
    <property type="entry name" value="SH3"/>
    <property type="match status" value="1"/>
</dbReference>
<dbReference type="OrthoDB" id="65789at2759"/>
<accession>A0A4Z2D3P7</accession>
<dbReference type="InterPro" id="IPR036034">
    <property type="entry name" value="PDZ_sf"/>
</dbReference>
<dbReference type="SMART" id="SM00228">
    <property type="entry name" value="PDZ"/>
    <property type="match status" value="1"/>
</dbReference>
<dbReference type="PANTHER" id="PTHR23122">
    <property type="entry name" value="MEMBRANE-ASSOCIATED GUANYLATE KINASE MAGUK"/>
    <property type="match status" value="1"/>
</dbReference>
<keyword evidence="2 3" id="KW-0728">SH3 domain</keyword>
<feature type="domain" description="PDZ" evidence="7">
    <location>
        <begin position="474"/>
        <end position="575"/>
    </location>
</feature>
<dbReference type="SUPFAM" id="SSF50044">
    <property type="entry name" value="SH3-domain"/>
    <property type="match status" value="1"/>
</dbReference>
<dbReference type="InterPro" id="IPR001452">
    <property type="entry name" value="SH3_domain"/>
</dbReference>
<evidence type="ECO:0000259" key="6">
    <source>
        <dbReference type="PROSITE" id="PS50052"/>
    </source>
</evidence>
<feature type="compositionally biased region" description="Polar residues" evidence="4">
    <location>
        <begin position="1087"/>
        <end position="1096"/>
    </location>
</feature>
<feature type="region of interest" description="Disordered" evidence="4">
    <location>
        <begin position="1077"/>
        <end position="1121"/>
    </location>
</feature>
<evidence type="ECO:0000259" key="5">
    <source>
        <dbReference type="PROSITE" id="PS50002"/>
    </source>
</evidence>
<dbReference type="AlphaFoldDB" id="A0A4Z2D3P7"/>
<dbReference type="InterPro" id="IPR001478">
    <property type="entry name" value="PDZ"/>
</dbReference>
<feature type="compositionally biased region" description="Polar residues" evidence="4">
    <location>
        <begin position="1103"/>
        <end position="1121"/>
    </location>
</feature>
<gene>
    <name evidence="8" type="ORF">EWB00_004909</name>
</gene>
<feature type="domain" description="Guanylate kinase-like" evidence="6">
    <location>
        <begin position="714"/>
        <end position="917"/>
    </location>
</feature>
<feature type="compositionally biased region" description="Polar residues" evidence="4">
    <location>
        <begin position="336"/>
        <end position="356"/>
    </location>
</feature>
<comment type="similarity">
    <text evidence="1">Belongs to the MAGUK family.</text>
</comment>
<dbReference type="SMART" id="SM00072">
    <property type="entry name" value="GuKc"/>
    <property type="match status" value="1"/>
</dbReference>
<organism evidence="8 9">
    <name type="scientific">Schistosoma japonicum</name>
    <name type="common">Blood fluke</name>
    <dbReference type="NCBI Taxonomy" id="6182"/>
    <lineage>
        <taxon>Eukaryota</taxon>
        <taxon>Metazoa</taxon>
        <taxon>Spiralia</taxon>
        <taxon>Lophotrochozoa</taxon>
        <taxon>Platyhelminthes</taxon>
        <taxon>Trematoda</taxon>
        <taxon>Digenea</taxon>
        <taxon>Strigeidida</taxon>
        <taxon>Schistosomatoidea</taxon>
        <taxon>Schistosomatidae</taxon>
        <taxon>Schistosoma</taxon>
    </lineage>
</organism>
<feature type="domain" description="SH3" evidence="5">
    <location>
        <begin position="593"/>
        <end position="663"/>
    </location>
</feature>
<dbReference type="InterPro" id="IPR027417">
    <property type="entry name" value="P-loop_NTPase"/>
</dbReference>
<feature type="region of interest" description="Disordered" evidence="4">
    <location>
        <begin position="311"/>
        <end position="481"/>
    </location>
</feature>
<dbReference type="Pfam" id="PF00625">
    <property type="entry name" value="Guanylate_kin"/>
    <property type="match status" value="1"/>
</dbReference>
<dbReference type="Gene3D" id="3.40.50.300">
    <property type="entry name" value="P-loop containing nucleotide triphosphate hydrolases"/>
    <property type="match status" value="1"/>
</dbReference>
<dbReference type="SUPFAM" id="SSF50156">
    <property type="entry name" value="PDZ domain-like"/>
    <property type="match status" value="1"/>
</dbReference>
<feature type="non-terminal residue" evidence="8">
    <location>
        <position position="1121"/>
    </location>
</feature>
<proteinExistence type="inferred from homology"/>
<evidence type="ECO:0000313" key="8">
    <source>
        <dbReference type="EMBL" id="TNN11092.1"/>
    </source>
</evidence>
<dbReference type="Pfam" id="PF00595">
    <property type="entry name" value="PDZ"/>
    <property type="match status" value="1"/>
</dbReference>
<dbReference type="Gene3D" id="2.30.42.10">
    <property type="match status" value="1"/>
</dbReference>
<sequence>MRVPSTLVKKPRNQYALSVINSFLCNPIFIANHLKSNVDGKYDVTNNEEDLIFLRNYLKRSSIRHCLNLIDCIGDNDSKTIIERLRPSDHLLRDSLKALSELWSNLEEFVMRTRERDEPFAHELYDLLADIHIRELLVAYDDIANYRYVNEDFNLTVIPFENDPVCQPMESNIPSIRNQVNVDKDDCRLFERNNTTHSMDVCHHQYKPELSESSMESLDYKLFPSESNRNSYSIRDCVDDLLIKENSEQMKTQLISSVHKVNDNVINVQPDDDKYVNEMMDHSDNSQPQPTNSRRSVSAIINQFESTIGENGLDFSKDKSIHKSTSDRLDRIASIPSDSQKPVPPETTSETVSRQSGRIHSKSSKTKLPNGIHTKSHHLDSKINSPPTSPKKISPEKRHKIKHFHGSDNTLHSSDSNRHHHPKPFRGSSDGTQSLPRNHGQSSKESKYTNNNSNNHRRRESIHSKFPQPGVPRHVHLRRDHPGENLGITVALGTPSPVSSSPTTSFNGVTIQSVTEPVISIQRVLAGSLADRQGCLFPGDILLEINGLRVHTLEQVFSQIQQTSSSIDCKLLVQAPKEGILRSGILQHSNSSKNKRYIRCLFDYDATKDSLLPTGDVGLSFKSGDVLELVNDQDPNWWQVRSLKEPNSKARLIPSQTLEERRQAFNQEKLQSNTNRKPWKKVKTFFRAADASGLRLRSDIWSYEEVVPWPQSKIPCLLLIGPNGVGRRNLKVLLANHEPRRFAYPMTDTTDSSLPTNLFKVLSKEQMEADVKFGAYVEWGKVNGHYYGIRFSELRKIIANGQTAVLDCQPQSLHLLHQPEFNPCVVFVASPSFEVAKTMLQEGLEANVTSNIRSECIFMPNTQFQSLIDESSLTDEELRSIIKDSMSMAVIYRHLYSHTLVNKNMKESVEKLSRLVSKLERQPCWIPCGWAYELSIPYRSARKDGSPFIPGSSTLSALGIYDLPPCSRSSALSRSVISEASTESASRLAKPPSICSGNWSNALSGPRDRYSVSQRLYEKHRRAQHEFHHPPIPELDTPSESVDSYLLNKTSTHRHHKVLSNHNIANDEPSQPILNAQSTVEDDQTTDSELSSGSNTNDEDNASKITQVENILSDEQQSNVN</sequence>
<evidence type="ECO:0000256" key="4">
    <source>
        <dbReference type="SAM" id="MobiDB-lite"/>
    </source>
</evidence>
<dbReference type="SUPFAM" id="SSF52540">
    <property type="entry name" value="P-loop containing nucleoside triphosphate hydrolases"/>
    <property type="match status" value="1"/>
</dbReference>
<dbReference type="CDD" id="cd11862">
    <property type="entry name" value="SH3_MPP"/>
    <property type="match status" value="1"/>
</dbReference>
<dbReference type="InterPro" id="IPR036028">
    <property type="entry name" value="SH3-like_dom_sf"/>
</dbReference>
<dbReference type="InterPro" id="IPR008145">
    <property type="entry name" value="GK/Ca_channel_bsu"/>
</dbReference>
<dbReference type="Proteomes" id="UP000311919">
    <property type="component" value="Unassembled WGS sequence"/>
</dbReference>
<name>A0A4Z2D3P7_SCHJA</name>
<evidence type="ECO:0000256" key="3">
    <source>
        <dbReference type="PROSITE-ProRule" id="PRU00192"/>
    </source>
</evidence>